<reference evidence="2" key="2">
    <citation type="journal article" date="2015" name="Fish Shellfish Immunol.">
        <title>Early steps in the European eel (Anguilla anguilla)-Vibrio vulnificus interaction in the gills: Role of the RtxA13 toxin.</title>
        <authorList>
            <person name="Callol A."/>
            <person name="Pajuelo D."/>
            <person name="Ebbesson L."/>
            <person name="Teles M."/>
            <person name="MacKenzie S."/>
            <person name="Amaro C."/>
        </authorList>
    </citation>
    <scope>NUCLEOTIDE SEQUENCE</scope>
</reference>
<feature type="region of interest" description="Disordered" evidence="1">
    <location>
        <begin position="40"/>
        <end position="64"/>
    </location>
</feature>
<dbReference type="EMBL" id="GBXM01038919">
    <property type="protein sequence ID" value="JAH69658.1"/>
    <property type="molecule type" value="Transcribed_RNA"/>
</dbReference>
<reference evidence="2" key="1">
    <citation type="submission" date="2014-11" db="EMBL/GenBank/DDBJ databases">
        <authorList>
            <person name="Amaro Gonzalez C."/>
        </authorList>
    </citation>
    <scope>NUCLEOTIDE SEQUENCE</scope>
</reference>
<organism evidence="2">
    <name type="scientific">Anguilla anguilla</name>
    <name type="common">European freshwater eel</name>
    <name type="synonym">Muraena anguilla</name>
    <dbReference type="NCBI Taxonomy" id="7936"/>
    <lineage>
        <taxon>Eukaryota</taxon>
        <taxon>Metazoa</taxon>
        <taxon>Chordata</taxon>
        <taxon>Craniata</taxon>
        <taxon>Vertebrata</taxon>
        <taxon>Euteleostomi</taxon>
        <taxon>Actinopterygii</taxon>
        <taxon>Neopterygii</taxon>
        <taxon>Teleostei</taxon>
        <taxon>Anguilliformes</taxon>
        <taxon>Anguillidae</taxon>
        <taxon>Anguilla</taxon>
    </lineage>
</organism>
<sequence>MCTTKKKKSSPIEVEPKQCNRKQFAYKTRWITQSSSAIKLRMNDKERESSSSQKLQRRHFRMWT</sequence>
<name>A0A0E9UXF1_ANGAN</name>
<accession>A0A0E9UXF1</accession>
<feature type="compositionally biased region" description="Basic residues" evidence="1">
    <location>
        <begin position="55"/>
        <end position="64"/>
    </location>
</feature>
<dbReference type="AlphaFoldDB" id="A0A0E9UXF1"/>
<proteinExistence type="predicted"/>
<evidence type="ECO:0000256" key="1">
    <source>
        <dbReference type="SAM" id="MobiDB-lite"/>
    </source>
</evidence>
<protein>
    <submittedName>
        <fullName evidence="2">Uncharacterized protein</fullName>
    </submittedName>
</protein>
<evidence type="ECO:0000313" key="2">
    <source>
        <dbReference type="EMBL" id="JAH69658.1"/>
    </source>
</evidence>